<comment type="caution">
    <text evidence="2">The sequence shown here is derived from an EMBL/GenBank/DDBJ whole genome shotgun (WGS) entry which is preliminary data.</text>
</comment>
<evidence type="ECO:0000313" key="3">
    <source>
        <dbReference type="Proteomes" id="UP000634136"/>
    </source>
</evidence>
<protein>
    <submittedName>
        <fullName evidence="2">Retrovirus-related Pol polyprotein from transposon TNT 1-94</fullName>
    </submittedName>
</protein>
<dbReference type="InterPro" id="IPR054722">
    <property type="entry name" value="PolX-like_BBD"/>
</dbReference>
<dbReference type="AlphaFoldDB" id="A0A834TSB7"/>
<feature type="domain" description="Retrovirus-related Pol polyprotein from transposon TNT 1-94-like beta-barrel" evidence="1">
    <location>
        <begin position="209"/>
        <end position="283"/>
    </location>
</feature>
<reference evidence="2" key="1">
    <citation type="submission" date="2020-09" db="EMBL/GenBank/DDBJ databases">
        <title>Genome-Enabled Discovery of Anthraquinone Biosynthesis in Senna tora.</title>
        <authorList>
            <person name="Kang S.-H."/>
            <person name="Pandey R.P."/>
            <person name="Lee C.-M."/>
            <person name="Sim J.-S."/>
            <person name="Jeong J.-T."/>
            <person name="Choi B.-S."/>
            <person name="Jung M."/>
            <person name="Ginzburg D."/>
            <person name="Zhao K."/>
            <person name="Won S.Y."/>
            <person name="Oh T.-J."/>
            <person name="Yu Y."/>
            <person name="Kim N.-H."/>
            <person name="Lee O.R."/>
            <person name="Lee T.-H."/>
            <person name="Bashyal P."/>
            <person name="Kim T.-S."/>
            <person name="Lee W.-H."/>
            <person name="Kawkins C."/>
            <person name="Kim C.-K."/>
            <person name="Kim J.S."/>
            <person name="Ahn B.O."/>
            <person name="Rhee S.Y."/>
            <person name="Sohng J.K."/>
        </authorList>
    </citation>
    <scope>NUCLEOTIDE SEQUENCE</scope>
    <source>
        <tissue evidence="2">Leaf</tissue>
    </source>
</reference>
<name>A0A834TSB7_9FABA</name>
<evidence type="ECO:0000313" key="2">
    <source>
        <dbReference type="EMBL" id="KAF7827503.1"/>
    </source>
</evidence>
<keyword evidence="3" id="KW-1185">Reference proteome</keyword>
<dbReference type="PANTHER" id="PTHR34222">
    <property type="entry name" value="GAG_PRE-INTEGRS DOMAIN-CONTAINING PROTEIN"/>
    <property type="match status" value="1"/>
</dbReference>
<dbReference type="PANTHER" id="PTHR34222:SF99">
    <property type="entry name" value="PROTEIN, PUTATIVE-RELATED"/>
    <property type="match status" value="1"/>
</dbReference>
<dbReference type="Pfam" id="PF22936">
    <property type="entry name" value="Pol_BBD"/>
    <property type="match status" value="1"/>
</dbReference>
<organism evidence="2 3">
    <name type="scientific">Senna tora</name>
    <dbReference type="NCBI Taxonomy" id="362788"/>
    <lineage>
        <taxon>Eukaryota</taxon>
        <taxon>Viridiplantae</taxon>
        <taxon>Streptophyta</taxon>
        <taxon>Embryophyta</taxon>
        <taxon>Tracheophyta</taxon>
        <taxon>Spermatophyta</taxon>
        <taxon>Magnoliopsida</taxon>
        <taxon>eudicotyledons</taxon>
        <taxon>Gunneridae</taxon>
        <taxon>Pentapetalae</taxon>
        <taxon>rosids</taxon>
        <taxon>fabids</taxon>
        <taxon>Fabales</taxon>
        <taxon>Fabaceae</taxon>
        <taxon>Caesalpinioideae</taxon>
        <taxon>Cassia clade</taxon>
        <taxon>Senna</taxon>
    </lineage>
</organism>
<accession>A0A834TSB7</accession>
<proteinExistence type="predicted"/>
<dbReference type="Proteomes" id="UP000634136">
    <property type="component" value="Unassembled WGS sequence"/>
</dbReference>
<evidence type="ECO:0000259" key="1">
    <source>
        <dbReference type="Pfam" id="PF22936"/>
    </source>
</evidence>
<gene>
    <name evidence="2" type="ORF">G2W53_018667</name>
</gene>
<dbReference type="EMBL" id="JAAIUW010000006">
    <property type="protein sequence ID" value="KAF7827503.1"/>
    <property type="molecule type" value="Genomic_DNA"/>
</dbReference>
<dbReference type="OrthoDB" id="1751769at2759"/>
<sequence length="440" mass="50123">MIKSWMVNLISKEIVDLFVFCTSSKSLWDILAERYGVSNAPQMYHLQRHTSSITQGSDSVTTYFNKINRSWDEMGRLNPLPACTCGKCTCNVSKKIADLDNMLKLMQFLLGLTPSYDVIRTQILNLSPSPSINKAYAMAVSDESQRQINLSYTIHGYPEWFKEMKEKRASEQKKHAVNLVNDKTGDTPISQGYGNTLTNPNTINYANLWIIDTGATSHMCSNESLMKDMKPLSHPRLVHLPNKSKKVIHSTGTITINSGLRLKDVLFIPFVKYNLLSVNKLAKDDNTSFVFYSESCILQDQKSKKILAKGTAVGNLYYLNNESRCTSYKACNFSDESRYRKNLVHETNMNAIREMTAKCDTSTDSELNKAAGNLWHFRLGHASENVLEHIDQICFFGLENNLCVTYHSAKQTRMPFRNSDTRAEHKMELLHIDLWGPYKF</sequence>